<feature type="domain" description="Thiamine pyrophosphate enzyme central" evidence="9">
    <location>
        <begin position="198"/>
        <end position="316"/>
    </location>
</feature>
<evidence type="ECO:0000256" key="5">
    <source>
        <dbReference type="ARBA" id="ARBA00012691"/>
    </source>
</evidence>
<protein>
    <recommendedName>
        <fullName evidence="5">2-oxoacid oxidoreductase (ferredoxin)</fullName>
        <ecNumber evidence="5">1.2.7.11</ecNumber>
    </recommendedName>
</protein>
<name>A0A1W6JZ57_9CREN</name>
<dbReference type="InterPro" id="IPR011766">
    <property type="entry name" value="TPP_enzyme_TPP-bd"/>
</dbReference>
<dbReference type="GO" id="GO:0003984">
    <property type="term" value="F:acetolactate synthase activity"/>
    <property type="evidence" value="ECO:0007669"/>
    <property type="project" value="TreeGrafter"/>
</dbReference>
<comment type="catalytic activity">
    <reaction evidence="7">
        <text>a 2-oxocarboxylate + 2 oxidized [2Fe-2S]-[ferredoxin] + CoA = an acyl-CoA + 2 reduced [2Fe-2S]-[ferredoxin] + CO2 + H(+)</text>
        <dbReference type="Rhea" id="RHEA:42316"/>
        <dbReference type="Rhea" id="RHEA-COMP:10000"/>
        <dbReference type="Rhea" id="RHEA-COMP:10001"/>
        <dbReference type="ChEBI" id="CHEBI:15378"/>
        <dbReference type="ChEBI" id="CHEBI:16526"/>
        <dbReference type="ChEBI" id="CHEBI:33737"/>
        <dbReference type="ChEBI" id="CHEBI:33738"/>
        <dbReference type="ChEBI" id="CHEBI:35179"/>
        <dbReference type="ChEBI" id="CHEBI:57287"/>
        <dbReference type="ChEBI" id="CHEBI:58342"/>
        <dbReference type="EC" id="1.2.7.11"/>
    </reaction>
</comment>
<dbReference type="GO" id="GO:0030976">
    <property type="term" value="F:thiamine pyrophosphate binding"/>
    <property type="evidence" value="ECO:0007669"/>
    <property type="project" value="InterPro"/>
</dbReference>
<dbReference type="GeneID" id="41590351"/>
<proteinExistence type="inferred from homology"/>
<dbReference type="CDD" id="cd00568">
    <property type="entry name" value="TPP_enzymes"/>
    <property type="match status" value="1"/>
</dbReference>
<dbReference type="GO" id="GO:0047553">
    <property type="term" value="F:2-oxoglutarate synthase activity"/>
    <property type="evidence" value="ECO:0007669"/>
    <property type="project" value="UniProtKB-ARBA"/>
</dbReference>
<dbReference type="InterPro" id="IPR012001">
    <property type="entry name" value="Thiamin_PyroP_enz_TPP-bd_dom"/>
</dbReference>
<dbReference type="RefSeq" id="WP_148691308.1">
    <property type="nucleotide sequence ID" value="NZ_CP020477.1"/>
</dbReference>
<dbReference type="Gene3D" id="3.40.50.1220">
    <property type="entry name" value="TPP-binding domain"/>
    <property type="match status" value="1"/>
</dbReference>
<evidence type="ECO:0000259" key="11">
    <source>
        <dbReference type="Pfam" id="PF02776"/>
    </source>
</evidence>
<dbReference type="GO" id="GO:0000287">
    <property type="term" value="F:magnesium ion binding"/>
    <property type="evidence" value="ECO:0007669"/>
    <property type="project" value="InterPro"/>
</dbReference>
<comment type="subunit">
    <text evidence="4">Heterodimer composed of an alpha and a beta subunit.</text>
</comment>
<dbReference type="Proteomes" id="UP000193404">
    <property type="component" value="Chromosome"/>
</dbReference>
<gene>
    <name evidence="12" type="ORF">B6F84_05485</name>
</gene>
<evidence type="ECO:0000256" key="8">
    <source>
        <dbReference type="RuleBase" id="RU362132"/>
    </source>
</evidence>
<dbReference type="Gene3D" id="3.40.50.970">
    <property type="match status" value="2"/>
</dbReference>
<dbReference type="InterPro" id="IPR029035">
    <property type="entry name" value="DHS-like_NAD/FAD-binding_dom"/>
</dbReference>
<dbReference type="InterPro" id="IPR029061">
    <property type="entry name" value="THDP-binding"/>
</dbReference>
<dbReference type="GO" id="GO:0018491">
    <property type="term" value="F:2-oxobutyrate synthase activity"/>
    <property type="evidence" value="ECO:0007669"/>
    <property type="project" value="UniProtKB-ARBA"/>
</dbReference>
<evidence type="ECO:0000256" key="2">
    <source>
        <dbReference type="ARBA" id="ARBA00003908"/>
    </source>
</evidence>
<dbReference type="InterPro" id="IPR000399">
    <property type="entry name" value="TPP-bd_CS"/>
</dbReference>
<evidence type="ECO:0000256" key="4">
    <source>
        <dbReference type="ARBA" id="ARBA00011631"/>
    </source>
</evidence>
<dbReference type="Pfam" id="PF00205">
    <property type="entry name" value="TPP_enzyme_M"/>
    <property type="match status" value="1"/>
</dbReference>
<feature type="domain" description="Thiamine pyrophosphate enzyme N-terminal TPP-binding" evidence="11">
    <location>
        <begin position="3"/>
        <end position="115"/>
    </location>
</feature>
<dbReference type="SUPFAM" id="SSF52518">
    <property type="entry name" value="Thiamin diphosphate-binding fold (THDP-binding)"/>
    <property type="match status" value="2"/>
</dbReference>
<dbReference type="EC" id="1.2.7.11" evidence="5"/>
<dbReference type="OrthoDB" id="6837at2157"/>
<dbReference type="KEGG" id="aman:B6F84_05485"/>
<accession>A0A1W6JZ57</accession>
<dbReference type="STRING" id="282676.B6F84_05485"/>
<dbReference type="Pfam" id="PF02775">
    <property type="entry name" value="TPP_enzyme_C"/>
    <property type="match status" value="1"/>
</dbReference>
<reference evidence="12 13" key="1">
    <citation type="submission" date="2017-03" db="EMBL/GenBank/DDBJ databases">
        <title>Sulfur activation and transportation mechanism of thermophilic Archaea Acidianus manzaensis YN-25.</title>
        <authorList>
            <person name="Ma Y."/>
            <person name="Yang Y."/>
            <person name="Xia J."/>
        </authorList>
    </citation>
    <scope>NUCLEOTIDE SEQUENCE [LARGE SCALE GENOMIC DNA]</scope>
    <source>
        <strain evidence="12 13">YN-25</strain>
    </source>
</reference>
<comment type="function">
    <text evidence="2">Catalyzes the coenzyme A-dependent oxidative decarboxylation of different 2-oxoacids such as 2-oxoglutarate, pyruvate and 2-oxobutyrate to form their CoA derivatives.</text>
</comment>
<evidence type="ECO:0000259" key="10">
    <source>
        <dbReference type="Pfam" id="PF02775"/>
    </source>
</evidence>
<evidence type="ECO:0000259" key="9">
    <source>
        <dbReference type="Pfam" id="PF00205"/>
    </source>
</evidence>
<comment type="cofactor">
    <cofactor evidence="1">
        <name>thiamine diphosphate</name>
        <dbReference type="ChEBI" id="CHEBI:58937"/>
    </cofactor>
</comment>
<evidence type="ECO:0000313" key="13">
    <source>
        <dbReference type="Proteomes" id="UP000193404"/>
    </source>
</evidence>
<evidence type="ECO:0000256" key="3">
    <source>
        <dbReference type="ARBA" id="ARBA00007812"/>
    </source>
</evidence>
<dbReference type="SUPFAM" id="SSF52467">
    <property type="entry name" value="DHS-like NAD/FAD-binding domain"/>
    <property type="match status" value="1"/>
</dbReference>
<keyword evidence="6 8" id="KW-0786">Thiamine pyrophosphate</keyword>
<dbReference type="PANTHER" id="PTHR18968:SF13">
    <property type="entry name" value="ACETOLACTATE SYNTHASE CATALYTIC SUBUNIT, MITOCHONDRIAL"/>
    <property type="match status" value="1"/>
</dbReference>
<dbReference type="GO" id="GO:0009097">
    <property type="term" value="P:isoleucine biosynthetic process"/>
    <property type="evidence" value="ECO:0007669"/>
    <property type="project" value="TreeGrafter"/>
</dbReference>
<dbReference type="PANTHER" id="PTHR18968">
    <property type="entry name" value="THIAMINE PYROPHOSPHATE ENZYMES"/>
    <property type="match status" value="1"/>
</dbReference>
<dbReference type="GO" id="GO:0019164">
    <property type="term" value="F:pyruvate synthase activity"/>
    <property type="evidence" value="ECO:0007669"/>
    <property type="project" value="UniProtKB-ARBA"/>
</dbReference>
<evidence type="ECO:0000256" key="6">
    <source>
        <dbReference type="ARBA" id="ARBA00023052"/>
    </source>
</evidence>
<sequence>MKNLAGVLLDYISSQVDDVFGIPGTHGLSLYEELRKKVTNGKLRYFMPRLEYGGTIMADYYARIKNNVGIFFSVNGPGFTNSLTGVAQAYSEGSPLILISLNKELKYRDKRQLHDMGYFDAQMEIARQITKASFRIYSPNDVPNTFEKAFRIALEDKMGPVYIEIPVDLLDIEVGEEKEVKFSKINRSLIYPTEDEVKETLDFLSSCNKPTLLLGYGASRSNIVNYIEKLGLPVITTIRGKGAIPENHPLFMGTLFGMKEIPGDCLIAIGTSFNDLETGRWSIKLPEKILHVDPDISVFNVGELGIKASAEAFLKEITEKLEKITWSTYLTKKEDVISLDENDKISHDFLARVLDSNLDQDRIVISDAGTNQVMAMDIKIYKPNSYFNSLIFNAMGSAIPAGIGTKIASPERQVVSIIGDAGFQACFNELITAVENNIGFLSVLVEDGVQHFLRLNQKIRYGNTFSTDVYSVDYTKIVDSIGVKAFEAKTKDELKEVIDDAIKWSHKKPTLLRVHVDPNSIPSRLRK</sequence>
<dbReference type="GO" id="GO:0005948">
    <property type="term" value="C:acetolactate synthase complex"/>
    <property type="evidence" value="ECO:0007669"/>
    <property type="project" value="TreeGrafter"/>
</dbReference>
<dbReference type="AlphaFoldDB" id="A0A1W6JZ57"/>
<keyword evidence="13" id="KW-1185">Reference proteome</keyword>
<evidence type="ECO:0000256" key="7">
    <source>
        <dbReference type="ARBA" id="ARBA00048893"/>
    </source>
</evidence>
<dbReference type="InterPro" id="IPR045229">
    <property type="entry name" value="TPP_enz"/>
</dbReference>
<feature type="domain" description="Thiamine pyrophosphate enzyme TPP-binding" evidence="10">
    <location>
        <begin position="367"/>
        <end position="514"/>
    </location>
</feature>
<dbReference type="GO" id="GO:0009099">
    <property type="term" value="P:L-valine biosynthetic process"/>
    <property type="evidence" value="ECO:0007669"/>
    <property type="project" value="TreeGrafter"/>
</dbReference>
<dbReference type="PROSITE" id="PS00187">
    <property type="entry name" value="TPP_ENZYMES"/>
    <property type="match status" value="1"/>
</dbReference>
<dbReference type="Pfam" id="PF02776">
    <property type="entry name" value="TPP_enzyme_N"/>
    <property type="match status" value="1"/>
</dbReference>
<evidence type="ECO:0000256" key="1">
    <source>
        <dbReference type="ARBA" id="ARBA00001964"/>
    </source>
</evidence>
<dbReference type="GO" id="GO:0050660">
    <property type="term" value="F:flavin adenine dinucleotide binding"/>
    <property type="evidence" value="ECO:0007669"/>
    <property type="project" value="TreeGrafter"/>
</dbReference>
<organism evidence="12 13">
    <name type="scientific">Acidianus manzaensis</name>
    <dbReference type="NCBI Taxonomy" id="282676"/>
    <lineage>
        <taxon>Archaea</taxon>
        <taxon>Thermoproteota</taxon>
        <taxon>Thermoprotei</taxon>
        <taxon>Sulfolobales</taxon>
        <taxon>Sulfolobaceae</taxon>
        <taxon>Acidianus</taxon>
    </lineage>
</organism>
<evidence type="ECO:0000313" key="12">
    <source>
        <dbReference type="EMBL" id="ARM75538.1"/>
    </source>
</evidence>
<dbReference type="InterPro" id="IPR012000">
    <property type="entry name" value="Thiamin_PyroP_enz_cen_dom"/>
</dbReference>
<comment type="similarity">
    <text evidence="3 8">Belongs to the TPP enzyme family.</text>
</comment>
<dbReference type="CDD" id="cd07035">
    <property type="entry name" value="TPP_PYR_POX_like"/>
    <property type="match status" value="1"/>
</dbReference>
<dbReference type="EMBL" id="CP020477">
    <property type="protein sequence ID" value="ARM75538.1"/>
    <property type="molecule type" value="Genomic_DNA"/>
</dbReference>